<dbReference type="AlphaFoldDB" id="A0A9X4MXR9"/>
<feature type="transmembrane region" description="Helical" evidence="1">
    <location>
        <begin position="7"/>
        <end position="24"/>
    </location>
</feature>
<evidence type="ECO:0000313" key="3">
    <source>
        <dbReference type="EMBL" id="MDG4946053.1"/>
    </source>
</evidence>
<organism evidence="3 4">
    <name type="scientific">Profundicola chukchiensis</name>
    <dbReference type="NCBI Taxonomy" id="2961959"/>
    <lineage>
        <taxon>Bacteria</taxon>
        <taxon>Pseudomonadati</taxon>
        <taxon>Bacteroidota</taxon>
        <taxon>Flavobacteriia</taxon>
        <taxon>Flavobacteriales</taxon>
        <taxon>Weeksellaceae</taxon>
        <taxon>Profundicola</taxon>
    </lineage>
</organism>
<reference evidence="3" key="1">
    <citation type="submission" date="2022-07" db="EMBL/GenBank/DDBJ databases">
        <title>Description and genome-wide analysis of Profundicola chukchiensis gen. nov., sp. nov., marine bacteria isolated from bottom sediments of the Chukchi Sea.</title>
        <authorList>
            <person name="Romanenko L."/>
            <person name="Otstavnykh N."/>
            <person name="Kurilenko V."/>
            <person name="Eremeev V."/>
            <person name="Velansky P."/>
            <person name="Mikhailov V."/>
            <person name="Isaeva M."/>
        </authorList>
    </citation>
    <scope>NUCLEOTIDE SEQUENCE</scope>
    <source>
        <strain evidence="3">KMM 9713</strain>
    </source>
</reference>
<dbReference type="Proteomes" id="UP001152599">
    <property type="component" value="Unassembled WGS sequence"/>
</dbReference>
<keyword evidence="1" id="KW-1133">Transmembrane helix</keyword>
<sequence>MKISKELKIGVVAILSIVAFYWLFKFLQGENLFTSGKVVYATYHDVDGLLPTKPVNVNGLKVGRVEDIIIKEGNDSIYFIVKMVIEQDLDFTVNSVAEIYEPGLMAGKMIKLNLSYDGRLAKSGDTLVSANNQSLMTMLSNKLAPTQSRIDSVLVTLNSALDRFGSMADEETNQSLKSVLRQLDATIYAMGQTANSLKETSDNTDVLISNANKSIEGLTQDTRVLVGTSNSTIKKYGEVADKINEANIEKTLNEINEATTALSSTLKRLESSEGTLNKIINDPQLYNNLNSTAKNLNILMSDLKERPDRYVQFSVFGKKYKEPKKVEVKEENSETSVNVEIEP</sequence>
<evidence type="ECO:0000313" key="4">
    <source>
        <dbReference type="Proteomes" id="UP001152599"/>
    </source>
</evidence>
<dbReference type="PANTHER" id="PTHR33371:SF4">
    <property type="entry name" value="INTERMEMBRANE PHOSPHOLIPID TRANSPORT SYSTEM BINDING PROTEIN MLAD"/>
    <property type="match status" value="1"/>
</dbReference>
<keyword evidence="1" id="KW-0472">Membrane</keyword>
<proteinExistence type="predicted"/>
<gene>
    <name evidence="3" type="ORF">NMK71_06475</name>
</gene>
<keyword evidence="4" id="KW-1185">Reference proteome</keyword>
<dbReference type="EMBL" id="JANCMU010000003">
    <property type="protein sequence ID" value="MDG4946053.1"/>
    <property type="molecule type" value="Genomic_DNA"/>
</dbReference>
<dbReference type="InterPro" id="IPR003399">
    <property type="entry name" value="Mce/MlaD"/>
</dbReference>
<feature type="domain" description="Mce/MlaD" evidence="2">
    <location>
        <begin position="36"/>
        <end position="113"/>
    </location>
</feature>
<dbReference type="InterPro" id="IPR052336">
    <property type="entry name" value="MlaD_Phospholipid_Transporter"/>
</dbReference>
<accession>A0A9X4MXR9</accession>
<evidence type="ECO:0000259" key="2">
    <source>
        <dbReference type="Pfam" id="PF02470"/>
    </source>
</evidence>
<protein>
    <submittedName>
        <fullName evidence="3">MlaD family protein</fullName>
    </submittedName>
</protein>
<dbReference type="Pfam" id="PF02470">
    <property type="entry name" value="MlaD"/>
    <property type="match status" value="1"/>
</dbReference>
<evidence type="ECO:0000256" key="1">
    <source>
        <dbReference type="SAM" id="Phobius"/>
    </source>
</evidence>
<name>A0A9X4MXR9_9FLAO</name>
<keyword evidence="1" id="KW-0812">Transmembrane</keyword>
<comment type="caution">
    <text evidence="3">The sequence shown here is derived from an EMBL/GenBank/DDBJ whole genome shotgun (WGS) entry which is preliminary data.</text>
</comment>
<dbReference type="PANTHER" id="PTHR33371">
    <property type="entry name" value="INTERMEMBRANE PHOSPHOLIPID TRANSPORT SYSTEM BINDING PROTEIN MLAD-RELATED"/>
    <property type="match status" value="1"/>
</dbReference>
<dbReference type="RefSeq" id="WP_304420561.1">
    <property type="nucleotide sequence ID" value="NZ_JANCMU010000003.1"/>
</dbReference>